<protein>
    <submittedName>
        <fullName evidence="1">Uncharacterized protein</fullName>
    </submittedName>
</protein>
<proteinExistence type="predicted"/>
<dbReference type="EMBL" id="GECU01019064">
    <property type="protein sequence ID" value="JAS88642.1"/>
    <property type="molecule type" value="Transcribed_RNA"/>
</dbReference>
<sequence>ASLVLLDTEISAAHDTLDEDEWDALFGVYETPLSEDLTKLRGNIELFGVVFGAVSAALARCRVEDVFDIIAPLFRNKTRNVQFVLFSLPEEERGRLFGFLMARARKEPRTYVPF</sequence>
<dbReference type="AlphaFoldDB" id="A0A1B6INY8"/>
<evidence type="ECO:0000313" key="1">
    <source>
        <dbReference type="EMBL" id="JAS88642.1"/>
    </source>
</evidence>
<organism evidence="1">
    <name type="scientific">Homalodisca liturata</name>
    <dbReference type="NCBI Taxonomy" id="320908"/>
    <lineage>
        <taxon>Eukaryota</taxon>
        <taxon>Metazoa</taxon>
        <taxon>Ecdysozoa</taxon>
        <taxon>Arthropoda</taxon>
        <taxon>Hexapoda</taxon>
        <taxon>Insecta</taxon>
        <taxon>Pterygota</taxon>
        <taxon>Neoptera</taxon>
        <taxon>Paraneoptera</taxon>
        <taxon>Hemiptera</taxon>
        <taxon>Auchenorrhyncha</taxon>
        <taxon>Membracoidea</taxon>
        <taxon>Cicadellidae</taxon>
        <taxon>Cicadellinae</taxon>
        <taxon>Proconiini</taxon>
        <taxon>Homalodisca</taxon>
    </lineage>
</organism>
<name>A0A1B6INY8_9HEMI</name>
<feature type="non-terminal residue" evidence="1">
    <location>
        <position position="114"/>
    </location>
</feature>
<feature type="non-terminal residue" evidence="1">
    <location>
        <position position="1"/>
    </location>
</feature>
<gene>
    <name evidence="1" type="ORF">g.56679</name>
</gene>
<accession>A0A1B6INY8</accession>
<reference evidence="1" key="1">
    <citation type="submission" date="2015-11" db="EMBL/GenBank/DDBJ databases">
        <title>De novo transcriptome assembly of four potential Pierce s Disease insect vectors from Arizona vineyards.</title>
        <authorList>
            <person name="Tassone E.E."/>
        </authorList>
    </citation>
    <scope>NUCLEOTIDE SEQUENCE</scope>
</reference>